<comment type="caution">
    <text evidence="1">The sequence shown here is derived from an EMBL/GenBank/DDBJ whole genome shotgun (WGS) entry which is preliminary data.</text>
</comment>
<name>A0AC60PT38_IXOPE</name>
<dbReference type="EMBL" id="JABSTQ010010021">
    <property type="protein sequence ID" value="KAG0424060.1"/>
    <property type="molecule type" value="Genomic_DNA"/>
</dbReference>
<evidence type="ECO:0000313" key="1">
    <source>
        <dbReference type="EMBL" id="KAG0424060.1"/>
    </source>
</evidence>
<proteinExistence type="predicted"/>
<sequence>MSPPGFFSSLGKTWRRRGAAALGTCSTMIGTSAPSGPADQSRQRRFSTGSMDFSGGLPSRGDGRGMDKVVRRSNRFSLRLFKRVSSLDSRSTVCLCPFAVFHALLMTYASAQGNTKLQMAKAFKVNKKYDLHSGFQALLQVLHREKPEVRQELACHVFVERSFPLVPAYESVLTDKHLAEVHLVEMRKAPEQVRSFVNSTVERTTAGNICQLLVSGVTDQDSKILFFNSLTYKASADDHRKAVTEKHPFTLMGGAERTAELVCISGFYRHHRDADMNLLVVEVPFKSGQLSMVLFLGDNACSLKHFHKHLTVEIYEKLLDQLSYNENITVNVPMLKLEETVQPSYTLQHMGFVDLFDEHADLGGAGKGLFVSDIMQKVTLTIDTTGMSASAAVSVALTNYYTEELPKAYRDVPSTRPFIYVIKNQETGVILFMGAVQDL</sequence>
<accession>A0AC60PT38</accession>
<keyword evidence="2" id="KW-1185">Reference proteome</keyword>
<dbReference type="Proteomes" id="UP000805193">
    <property type="component" value="Unassembled WGS sequence"/>
</dbReference>
<organism evidence="1 2">
    <name type="scientific">Ixodes persulcatus</name>
    <name type="common">Taiga tick</name>
    <dbReference type="NCBI Taxonomy" id="34615"/>
    <lineage>
        <taxon>Eukaryota</taxon>
        <taxon>Metazoa</taxon>
        <taxon>Ecdysozoa</taxon>
        <taxon>Arthropoda</taxon>
        <taxon>Chelicerata</taxon>
        <taxon>Arachnida</taxon>
        <taxon>Acari</taxon>
        <taxon>Parasitiformes</taxon>
        <taxon>Ixodida</taxon>
        <taxon>Ixodoidea</taxon>
        <taxon>Ixodidae</taxon>
        <taxon>Ixodinae</taxon>
        <taxon>Ixodes</taxon>
    </lineage>
</organism>
<evidence type="ECO:0000313" key="2">
    <source>
        <dbReference type="Proteomes" id="UP000805193"/>
    </source>
</evidence>
<reference evidence="1 2" key="1">
    <citation type="journal article" date="2020" name="Cell">
        <title>Large-Scale Comparative Analyses of Tick Genomes Elucidate Their Genetic Diversity and Vector Capacities.</title>
        <authorList>
            <consortium name="Tick Genome and Microbiome Consortium (TIGMIC)"/>
            <person name="Jia N."/>
            <person name="Wang J."/>
            <person name="Shi W."/>
            <person name="Du L."/>
            <person name="Sun Y."/>
            <person name="Zhan W."/>
            <person name="Jiang J.F."/>
            <person name="Wang Q."/>
            <person name="Zhang B."/>
            <person name="Ji P."/>
            <person name="Bell-Sakyi L."/>
            <person name="Cui X.M."/>
            <person name="Yuan T.T."/>
            <person name="Jiang B.G."/>
            <person name="Yang W.F."/>
            <person name="Lam T.T."/>
            <person name="Chang Q.C."/>
            <person name="Ding S.J."/>
            <person name="Wang X.J."/>
            <person name="Zhu J.G."/>
            <person name="Ruan X.D."/>
            <person name="Zhao L."/>
            <person name="Wei J.T."/>
            <person name="Ye R.Z."/>
            <person name="Que T.C."/>
            <person name="Du C.H."/>
            <person name="Zhou Y.H."/>
            <person name="Cheng J.X."/>
            <person name="Dai P.F."/>
            <person name="Guo W.B."/>
            <person name="Han X.H."/>
            <person name="Huang E.J."/>
            <person name="Li L.F."/>
            <person name="Wei W."/>
            <person name="Gao Y.C."/>
            <person name="Liu J.Z."/>
            <person name="Shao H.Z."/>
            <person name="Wang X."/>
            <person name="Wang C.C."/>
            <person name="Yang T.C."/>
            <person name="Huo Q.B."/>
            <person name="Li W."/>
            <person name="Chen H.Y."/>
            <person name="Chen S.E."/>
            <person name="Zhou L.G."/>
            <person name="Ni X.B."/>
            <person name="Tian J.H."/>
            <person name="Sheng Y."/>
            <person name="Liu T."/>
            <person name="Pan Y.S."/>
            <person name="Xia L.Y."/>
            <person name="Li J."/>
            <person name="Zhao F."/>
            <person name="Cao W.C."/>
        </authorList>
    </citation>
    <scope>NUCLEOTIDE SEQUENCE [LARGE SCALE GENOMIC DNA]</scope>
    <source>
        <strain evidence="1">Iper-2018</strain>
    </source>
</reference>
<gene>
    <name evidence="1" type="ORF">HPB47_000179</name>
</gene>
<protein>
    <submittedName>
        <fullName evidence="1">Uncharacterized protein</fullName>
    </submittedName>
</protein>